<reference evidence="1 2" key="1">
    <citation type="submission" date="2024-11" db="EMBL/GenBank/DDBJ databases">
        <title>Adaptive evolution of stress response genes in parasites aligns with host niche diversity.</title>
        <authorList>
            <person name="Hahn C."/>
            <person name="Resl P."/>
        </authorList>
    </citation>
    <scope>NUCLEOTIDE SEQUENCE [LARGE SCALE GENOMIC DNA]</scope>
    <source>
        <strain evidence="1">EGGRZ-B1_66</strain>
        <tissue evidence="1">Body</tissue>
    </source>
</reference>
<dbReference type="AlphaFoldDB" id="A0ABD2Q2B6"/>
<protein>
    <submittedName>
        <fullName evidence="1">Uncharacterized protein</fullName>
    </submittedName>
</protein>
<sequence>MMIFSCRNTINPDKILGSRSKFQTIGHIASIPKPKQVVYYVSPAADAYQRHPVRLEVGSDDFQL</sequence>
<proteinExistence type="predicted"/>
<keyword evidence="2" id="KW-1185">Reference proteome</keyword>
<name>A0ABD2Q2B6_9PLAT</name>
<dbReference type="EMBL" id="JBJKFK010001198">
    <property type="protein sequence ID" value="KAL3313770.1"/>
    <property type="molecule type" value="Genomic_DNA"/>
</dbReference>
<evidence type="ECO:0000313" key="2">
    <source>
        <dbReference type="Proteomes" id="UP001626550"/>
    </source>
</evidence>
<evidence type="ECO:0000313" key="1">
    <source>
        <dbReference type="EMBL" id="KAL3313770.1"/>
    </source>
</evidence>
<accession>A0ABD2Q2B6</accession>
<dbReference type="Proteomes" id="UP001626550">
    <property type="component" value="Unassembled WGS sequence"/>
</dbReference>
<gene>
    <name evidence="1" type="ORF">Ciccas_007626</name>
</gene>
<comment type="caution">
    <text evidence="1">The sequence shown here is derived from an EMBL/GenBank/DDBJ whole genome shotgun (WGS) entry which is preliminary data.</text>
</comment>
<organism evidence="1 2">
    <name type="scientific">Cichlidogyrus casuarinus</name>
    <dbReference type="NCBI Taxonomy" id="1844966"/>
    <lineage>
        <taxon>Eukaryota</taxon>
        <taxon>Metazoa</taxon>
        <taxon>Spiralia</taxon>
        <taxon>Lophotrochozoa</taxon>
        <taxon>Platyhelminthes</taxon>
        <taxon>Monogenea</taxon>
        <taxon>Monopisthocotylea</taxon>
        <taxon>Dactylogyridea</taxon>
        <taxon>Ancyrocephalidae</taxon>
        <taxon>Cichlidogyrus</taxon>
    </lineage>
</organism>